<comment type="similarity">
    <text evidence="2">Belongs to the major facilitator superfamily. Metabolite:H+ Symporter (MHS) family (TC 2.A.1.6) family.</text>
</comment>
<evidence type="ECO:0000256" key="5">
    <source>
        <dbReference type="ARBA" id="ARBA00022692"/>
    </source>
</evidence>
<feature type="transmembrane region" description="Helical" evidence="9">
    <location>
        <begin position="235"/>
        <end position="253"/>
    </location>
</feature>
<dbReference type="InterPro" id="IPR011701">
    <property type="entry name" value="MFS"/>
</dbReference>
<evidence type="ECO:0000256" key="2">
    <source>
        <dbReference type="ARBA" id="ARBA00008240"/>
    </source>
</evidence>
<evidence type="ECO:0000256" key="9">
    <source>
        <dbReference type="SAM" id="Phobius"/>
    </source>
</evidence>
<proteinExistence type="inferred from homology"/>
<feature type="transmembrane region" description="Helical" evidence="9">
    <location>
        <begin position="259"/>
        <end position="280"/>
    </location>
</feature>
<feature type="transmembrane region" description="Helical" evidence="9">
    <location>
        <begin position="292"/>
        <end position="309"/>
    </location>
</feature>
<feature type="transmembrane region" description="Helical" evidence="9">
    <location>
        <begin position="605"/>
        <end position="623"/>
    </location>
</feature>
<dbReference type="Gene3D" id="1.20.1250.20">
    <property type="entry name" value="MFS general substrate transporter like domains"/>
    <property type="match status" value="2"/>
</dbReference>
<evidence type="ECO:0000256" key="7">
    <source>
        <dbReference type="ARBA" id="ARBA00022989"/>
    </source>
</evidence>
<feature type="transmembrane region" description="Helical" evidence="9">
    <location>
        <begin position="482"/>
        <end position="499"/>
    </location>
</feature>
<dbReference type="EMBL" id="CM000833">
    <property type="protein sequence ID" value="EET05180.1"/>
    <property type="molecule type" value="Genomic_DNA"/>
</dbReference>
<evidence type="ECO:0000256" key="1">
    <source>
        <dbReference type="ARBA" id="ARBA00004651"/>
    </source>
</evidence>
<accession>A0A0E1VW74</accession>
<dbReference type="HOGENOM" id="CLU_001265_39_0_4"/>
<feature type="transmembrane region" description="Helical" evidence="9">
    <location>
        <begin position="536"/>
        <end position="560"/>
    </location>
</feature>
<keyword evidence="8 9" id="KW-0472">Membrane</keyword>
<dbReference type="AlphaFoldDB" id="A0A0E1VW74"/>
<name>A0A0E1VW74_BURPE</name>
<dbReference type="PROSITE" id="PS00216">
    <property type="entry name" value="SUGAR_TRANSPORT_1"/>
    <property type="match status" value="1"/>
</dbReference>
<reference evidence="11" key="1">
    <citation type="submission" date="2009-05" db="EMBL/GenBank/DDBJ databases">
        <authorList>
            <person name="Harkins D.M."/>
            <person name="DeShazer D."/>
            <person name="Woods D.E."/>
            <person name="Brinkac L.M."/>
            <person name="Brown K.A."/>
            <person name="Hung G.C."/>
            <person name="Tuanyok A."/>
            <person name="Zhang B."/>
            <person name="Nierman W.C."/>
        </authorList>
    </citation>
    <scope>NUCLEOTIDE SEQUENCE [LARGE SCALE GENOMIC DNA]</scope>
    <source>
        <strain evidence="11">1710a</strain>
    </source>
</reference>
<evidence type="ECO:0000256" key="3">
    <source>
        <dbReference type="ARBA" id="ARBA00022448"/>
    </source>
</evidence>
<dbReference type="PROSITE" id="PS00217">
    <property type="entry name" value="SUGAR_TRANSPORT_2"/>
    <property type="match status" value="1"/>
</dbReference>
<dbReference type="SUPFAM" id="SSF103473">
    <property type="entry name" value="MFS general substrate transporter"/>
    <property type="match status" value="1"/>
</dbReference>
<dbReference type="GO" id="GO:0005886">
    <property type="term" value="C:plasma membrane"/>
    <property type="evidence" value="ECO:0007669"/>
    <property type="project" value="UniProtKB-SubCell"/>
</dbReference>
<dbReference type="GO" id="GO:0015293">
    <property type="term" value="F:symporter activity"/>
    <property type="evidence" value="ECO:0007669"/>
    <property type="project" value="UniProtKB-KW"/>
</dbReference>
<evidence type="ECO:0000256" key="6">
    <source>
        <dbReference type="ARBA" id="ARBA00022847"/>
    </source>
</evidence>
<keyword evidence="3" id="KW-0813">Transport</keyword>
<dbReference type="Pfam" id="PF00083">
    <property type="entry name" value="Sugar_tr"/>
    <property type="match status" value="1"/>
</dbReference>
<dbReference type="FunFam" id="1.20.1250.20:FF:000001">
    <property type="entry name" value="Dicarboxylate MFS transporter"/>
    <property type="match status" value="1"/>
</dbReference>
<keyword evidence="4" id="KW-1003">Cell membrane</keyword>
<feature type="transmembrane region" description="Helical" evidence="9">
    <location>
        <begin position="511"/>
        <end position="530"/>
    </location>
</feature>
<dbReference type="CDD" id="cd17367">
    <property type="entry name" value="MFS_KgtP"/>
    <property type="match status" value="1"/>
</dbReference>
<protein>
    <submittedName>
        <fullName evidence="11">MFS transporter, metabolite:H+ symporter (MHS) family protein</fullName>
    </submittedName>
</protein>
<dbReference type="PROSITE" id="PS50850">
    <property type="entry name" value="MFS"/>
    <property type="match status" value="1"/>
</dbReference>
<dbReference type="Pfam" id="PF07690">
    <property type="entry name" value="MFS_1"/>
    <property type="match status" value="1"/>
</dbReference>
<keyword evidence="7 9" id="KW-1133">Transmembrane helix</keyword>
<dbReference type="PANTHER" id="PTHR43528">
    <property type="entry name" value="ALPHA-KETOGLUTARATE PERMEASE"/>
    <property type="match status" value="1"/>
</dbReference>
<feature type="transmembrane region" description="Helical" evidence="9">
    <location>
        <begin position="393"/>
        <end position="412"/>
    </location>
</feature>
<sequence length="634" mass="69472">MFSPFIQSSMGVNIAGNKKFSRISWDRTSNFRRRAMRIALRGGPFSGSRDVRAMLVVAAQSDCGQRAFRQDARYTFAAGYCSCPSDPSDSRSPFRAAAFWPALRPALQPASGRSATRRRCGHPHTRGPEFRRSAQRIAACFVRFKKRPYKPEAYEGLDRSARWHCCCKRMAPHRAAFDKTPGDAMEPTFTETGARASEPHATTLAGRAASSGDKLQRLKSIFSASAGNLIEWYDWYVYSAFALYFAHSFFPAGNQTAQLLNTAAVFAVGFLARPVGGWLMGIYADRYGRRPALLVSVVLMCVGSLIIALCPGYDVIGTAAPVLLVVARLLQGLSVGGEYGTSATYLSEVATARDRGFYSSFQYVTLVAGQLVALALLIVLQQFVLTTQQLESWGWRIPFFIGAACALAAMRLRSSMEETGEFKRTLNARDKRGTLAELSKHPRAVLTVVGLTMGGTIAFYTYSIYMQKFLVNTVGMSKHDATLVSAASLALFAILQPIVGSISDRIGRRPVLIAFGVLGTLFTVPIMTAISRTHDVWTAFFLNMAALVIVSGYTSINAVVKAELFPAKIRALGVGFPYALTVSIFGGTAEYLALWLKQAGHESLFYWYVTAAIFCSLLVYVCMRDTGKHSLIKD</sequence>
<feature type="domain" description="Major facilitator superfamily (MFS) profile" evidence="10">
    <location>
        <begin position="220"/>
        <end position="627"/>
    </location>
</feature>
<organism evidence="11">
    <name type="scientific">Burkholderia pseudomallei 1710a</name>
    <dbReference type="NCBI Taxonomy" id="320371"/>
    <lineage>
        <taxon>Bacteria</taxon>
        <taxon>Pseudomonadati</taxon>
        <taxon>Pseudomonadota</taxon>
        <taxon>Betaproteobacteria</taxon>
        <taxon>Burkholderiales</taxon>
        <taxon>Burkholderiaceae</taxon>
        <taxon>Burkholderia</taxon>
        <taxon>pseudomallei group</taxon>
    </lineage>
</organism>
<feature type="transmembrane region" description="Helical" evidence="9">
    <location>
        <begin position="444"/>
        <end position="462"/>
    </location>
</feature>
<evidence type="ECO:0000259" key="10">
    <source>
        <dbReference type="PROSITE" id="PS50850"/>
    </source>
</evidence>
<feature type="transmembrane region" description="Helical" evidence="9">
    <location>
        <begin position="572"/>
        <end position="593"/>
    </location>
</feature>
<comment type="subcellular location">
    <subcellularLocation>
        <location evidence="1">Cell membrane</location>
        <topology evidence="1">Multi-pass membrane protein</topology>
    </subcellularLocation>
</comment>
<evidence type="ECO:0000256" key="8">
    <source>
        <dbReference type="ARBA" id="ARBA00023136"/>
    </source>
</evidence>
<dbReference type="InterPro" id="IPR005828">
    <property type="entry name" value="MFS_sugar_transport-like"/>
</dbReference>
<keyword evidence="6" id="KW-0769">Symport</keyword>
<dbReference type="InterPro" id="IPR036259">
    <property type="entry name" value="MFS_trans_sf"/>
</dbReference>
<evidence type="ECO:0000256" key="4">
    <source>
        <dbReference type="ARBA" id="ARBA00022475"/>
    </source>
</evidence>
<dbReference type="Proteomes" id="UP000001812">
    <property type="component" value="Chromosome II"/>
</dbReference>
<keyword evidence="5 9" id="KW-0812">Transmembrane</keyword>
<feature type="transmembrane region" description="Helical" evidence="9">
    <location>
        <begin position="357"/>
        <end position="381"/>
    </location>
</feature>
<evidence type="ECO:0000313" key="11">
    <source>
        <dbReference type="EMBL" id="EET05180.1"/>
    </source>
</evidence>
<dbReference type="PANTHER" id="PTHR43528:SF5">
    <property type="entry name" value="PROLINE_BETAINE TRANSPORTER"/>
    <property type="match status" value="1"/>
</dbReference>
<dbReference type="FunFam" id="1.20.1250.20:FF:000300">
    <property type="entry name" value="Dicarboxylate MFS transporter"/>
    <property type="match status" value="1"/>
</dbReference>
<gene>
    <name evidence="11" type="ORF">BURPS1710A_A2568</name>
</gene>
<dbReference type="InterPro" id="IPR005829">
    <property type="entry name" value="Sugar_transporter_CS"/>
</dbReference>
<dbReference type="InterPro" id="IPR051084">
    <property type="entry name" value="H+-coupled_symporters"/>
</dbReference>
<dbReference type="InterPro" id="IPR020846">
    <property type="entry name" value="MFS_dom"/>
</dbReference>